<gene>
    <name evidence="1" type="ORF">SAMN04487997_0445</name>
</gene>
<dbReference type="Proteomes" id="UP000199420">
    <property type="component" value="Unassembled WGS sequence"/>
</dbReference>
<dbReference type="RefSeq" id="WP_091332945.1">
    <property type="nucleotide sequence ID" value="NZ_FNYC01000001.1"/>
</dbReference>
<organism evidence="1 2">
    <name type="scientific">Frateuria terrea</name>
    <dbReference type="NCBI Taxonomy" id="529704"/>
    <lineage>
        <taxon>Bacteria</taxon>
        <taxon>Pseudomonadati</taxon>
        <taxon>Pseudomonadota</taxon>
        <taxon>Gammaproteobacteria</taxon>
        <taxon>Lysobacterales</taxon>
        <taxon>Rhodanobacteraceae</taxon>
        <taxon>Frateuria</taxon>
    </lineage>
</organism>
<protein>
    <submittedName>
        <fullName evidence="1">Uncharacterized protein</fullName>
    </submittedName>
</protein>
<dbReference type="EMBL" id="FNYC01000001">
    <property type="protein sequence ID" value="SEI40089.1"/>
    <property type="molecule type" value="Genomic_DNA"/>
</dbReference>
<keyword evidence="2" id="KW-1185">Reference proteome</keyword>
<name>A0A1H6Q8G4_9GAMM</name>
<evidence type="ECO:0000313" key="2">
    <source>
        <dbReference type="Proteomes" id="UP000199420"/>
    </source>
</evidence>
<sequence length="69" mass="8164">MTEKLFEDYGITLFRRSDKFFVRYDAGHLVVQMREDEVTEEQAVQLQQDEQSAYHVLLEVERSRGSHAT</sequence>
<evidence type="ECO:0000313" key="1">
    <source>
        <dbReference type="EMBL" id="SEI40089.1"/>
    </source>
</evidence>
<dbReference type="OrthoDB" id="2936592at2"/>
<proteinExistence type="predicted"/>
<accession>A0A1H6Q8G4</accession>
<reference evidence="1 2" key="1">
    <citation type="submission" date="2016-10" db="EMBL/GenBank/DDBJ databases">
        <authorList>
            <person name="de Groot N.N."/>
        </authorList>
    </citation>
    <scope>NUCLEOTIDE SEQUENCE [LARGE SCALE GENOMIC DNA]</scope>
    <source>
        <strain evidence="1 2">DSM 26515</strain>
    </source>
</reference>
<dbReference type="AlphaFoldDB" id="A0A1H6Q8G4"/>